<dbReference type="SUPFAM" id="SSF52047">
    <property type="entry name" value="RNI-like"/>
    <property type="match status" value="1"/>
</dbReference>
<name>A0A0C2TCM5_AMAMK</name>
<dbReference type="AlphaFoldDB" id="A0A0C2TCM5"/>
<dbReference type="InterPro" id="IPR032675">
    <property type="entry name" value="LRR_dom_sf"/>
</dbReference>
<sequence>MAKFEDLNHDLLVNILDIFRDDYGALYNCSLVCKQFNILTSRLLYRRVVLSPPFSPVLNLRDRGTLTEPSQFTSACLPKYASLVEELRISGFLSPRPPPLNVFSTTLFNAVRAAFCRLRVVELTPNTYHEDVFTQTLQALGDTSTLRDLAVNSSCTDAPRAPLITRIGHLERLELWDPTRAMLELLPEWLQRLSSETLTELHIKGNCGSITPGVLTGFISSPLQHRLRALSLGLSYSLTHDHVFTFLGSFPQLEELELRYYWQLKEPTVRLTLSQLRKFTVLYAGTQAKREVLGLCKWMRKVVSSSPLEDLTVICDDGNNDDGNTGPNISFDSIVDHLSKKHAKTLRFLDLRSSYVGTTALKALLSTCLNVEVIYVSASKDALTIFEQLYGQLMNLRMAGFKVRNVKRNKYKFDRDRVRNLMMAGPPAFRKLIVNGTVWKGSWTTEPDGNVVFSVEIYRPNKLPWERE</sequence>
<evidence type="ECO:0000313" key="2">
    <source>
        <dbReference type="Proteomes" id="UP000054549"/>
    </source>
</evidence>
<accession>A0A0C2TCM5</accession>
<reference evidence="1 2" key="1">
    <citation type="submission" date="2014-04" db="EMBL/GenBank/DDBJ databases">
        <title>Evolutionary Origins and Diversification of the Mycorrhizal Mutualists.</title>
        <authorList>
            <consortium name="DOE Joint Genome Institute"/>
            <consortium name="Mycorrhizal Genomics Consortium"/>
            <person name="Kohler A."/>
            <person name="Kuo A."/>
            <person name="Nagy L.G."/>
            <person name="Floudas D."/>
            <person name="Copeland A."/>
            <person name="Barry K.W."/>
            <person name="Cichocki N."/>
            <person name="Veneault-Fourrey C."/>
            <person name="LaButti K."/>
            <person name="Lindquist E.A."/>
            <person name="Lipzen A."/>
            <person name="Lundell T."/>
            <person name="Morin E."/>
            <person name="Murat C."/>
            <person name="Riley R."/>
            <person name="Ohm R."/>
            <person name="Sun H."/>
            <person name="Tunlid A."/>
            <person name="Henrissat B."/>
            <person name="Grigoriev I.V."/>
            <person name="Hibbett D.S."/>
            <person name="Martin F."/>
        </authorList>
    </citation>
    <scope>NUCLEOTIDE SEQUENCE [LARGE SCALE GENOMIC DNA]</scope>
    <source>
        <strain evidence="1 2">Koide BX008</strain>
    </source>
</reference>
<dbReference type="OrthoDB" id="3264508at2759"/>
<dbReference type="Gene3D" id="3.80.10.10">
    <property type="entry name" value="Ribonuclease Inhibitor"/>
    <property type="match status" value="1"/>
</dbReference>
<proteinExistence type="predicted"/>
<organism evidence="1 2">
    <name type="scientific">Amanita muscaria (strain Koide BX008)</name>
    <dbReference type="NCBI Taxonomy" id="946122"/>
    <lineage>
        <taxon>Eukaryota</taxon>
        <taxon>Fungi</taxon>
        <taxon>Dikarya</taxon>
        <taxon>Basidiomycota</taxon>
        <taxon>Agaricomycotina</taxon>
        <taxon>Agaricomycetes</taxon>
        <taxon>Agaricomycetidae</taxon>
        <taxon>Agaricales</taxon>
        <taxon>Pluteineae</taxon>
        <taxon>Amanitaceae</taxon>
        <taxon>Amanita</taxon>
    </lineage>
</organism>
<protein>
    <submittedName>
        <fullName evidence="1">Uncharacterized protein</fullName>
    </submittedName>
</protein>
<dbReference type="InParanoid" id="A0A0C2TCM5"/>
<gene>
    <name evidence="1" type="ORF">M378DRAFT_126372</name>
</gene>
<dbReference type="HOGENOM" id="CLU_614003_0_0_1"/>
<keyword evidence="2" id="KW-1185">Reference proteome</keyword>
<dbReference type="EMBL" id="KN818248">
    <property type="protein sequence ID" value="KIL64554.1"/>
    <property type="molecule type" value="Genomic_DNA"/>
</dbReference>
<dbReference type="Proteomes" id="UP000054549">
    <property type="component" value="Unassembled WGS sequence"/>
</dbReference>
<evidence type="ECO:0000313" key="1">
    <source>
        <dbReference type="EMBL" id="KIL64554.1"/>
    </source>
</evidence>